<evidence type="ECO:0000259" key="12">
    <source>
        <dbReference type="PROSITE" id="PS51755"/>
    </source>
</evidence>
<keyword evidence="7" id="KW-0010">Activator</keyword>
<keyword evidence="14" id="KW-1185">Reference proteome</keyword>
<dbReference type="InterPro" id="IPR001789">
    <property type="entry name" value="Sig_transdc_resp-reg_receiver"/>
</dbReference>
<evidence type="ECO:0000256" key="2">
    <source>
        <dbReference type="ARBA" id="ARBA00022490"/>
    </source>
</evidence>
<comment type="subcellular location">
    <subcellularLocation>
        <location evidence="1">Cytoplasm</location>
    </subcellularLocation>
</comment>
<dbReference type="InterPro" id="IPR001867">
    <property type="entry name" value="OmpR/PhoB-type_DNA-bd"/>
</dbReference>
<dbReference type="PANTHER" id="PTHR48111:SF44">
    <property type="entry name" value="TRANSCRIPTIONAL REGULATORY PROTEIN RESD"/>
    <property type="match status" value="1"/>
</dbReference>
<dbReference type="GO" id="GO:0032993">
    <property type="term" value="C:protein-DNA complex"/>
    <property type="evidence" value="ECO:0007669"/>
    <property type="project" value="TreeGrafter"/>
</dbReference>
<dbReference type="SMART" id="SM00448">
    <property type="entry name" value="REC"/>
    <property type="match status" value="1"/>
</dbReference>
<dbReference type="PATRIC" id="fig|1150625.3.peg.879"/>
<keyword evidence="3 9" id="KW-0597">Phosphoprotein</keyword>
<dbReference type="Gene3D" id="3.40.50.2300">
    <property type="match status" value="1"/>
</dbReference>
<comment type="caution">
    <text evidence="13">The sequence shown here is derived from an EMBL/GenBank/DDBJ whole genome shotgun (WGS) entry which is preliminary data.</text>
</comment>
<proteinExistence type="predicted"/>
<name>A0A147KAM0_9BACI</name>
<dbReference type="AlphaFoldDB" id="A0A147KAM0"/>
<evidence type="ECO:0000256" key="4">
    <source>
        <dbReference type="ARBA" id="ARBA00023012"/>
    </source>
</evidence>
<dbReference type="GO" id="GO:0000156">
    <property type="term" value="F:phosphorelay response regulator activity"/>
    <property type="evidence" value="ECO:0007669"/>
    <property type="project" value="TreeGrafter"/>
</dbReference>
<dbReference type="Gene3D" id="6.10.250.690">
    <property type="match status" value="1"/>
</dbReference>
<evidence type="ECO:0000256" key="7">
    <source>
        <dbReference type="ARBA" id="ARBA00023159"/>
    </source>
</evidence>
<evidence type="ECO:0000256" key="9">
    <source>
        <dbReference type="PROSITE-ProRule" id="PRU00169"/>
    </source>
</evidence>
<dbReference type="Proteomes" id="UP000074108">
    <property type="component" value="Unassembled WGS sequence"/>
</dbReference>
<dbReference type="Pfam" id="PF00486">
    <property type="entry name" value="Trans_reg_C"/>
    <property type="match status" value="1"/>
</dbReference>
<keyword evidence="6 10" id="KW-0238">DNA-binding</keyword>
<evidence type="ECO:0000256" key="3">
    <source>
        <dbReference type="ARBA" id="ARBA00022553"/>
    </source>
</evidence>
<dbReference type="PROSITE" id="PS51755">
    <property type="entry name" value="OMPR_PHOB"/>
    <property type="match status" value="1"/>
</dbReference>
<evidence type="ECO:0000256" key="1">
    <source>
        <dbReference type="ARBA" id="ARBA00004496"/>
    </source>
</evidence>
<dbReference type="CDD" id="cd00383">
    <property type="entry name" value="trans_reg_C"/>
    <property type="match status" value="1"/>
</dbReference>
<evidence type="ECO:0000256" key="6">
    <source>
        <dbReference type="ARBA" id="ARBA00023125"/>
    </source>
</evidence>
<keyword evidence="2" id="KW-0963">Cytoplasm</keyword>
<gene>
    <name evidence="13" type="ORF">Q75_04210</name>
</gene>
<evidence type="ECO:0000259" key="11">
    <source>
        <dbReference type="PROSITE" id="PS50110"/>
    </source>
</evidence>
<dbReference type="GO" id="GO:0005829">
    <property type="term" value="C:cytosol"/>
    <property type="evidence" value="ECO:0007669"/>
    <property type="project" value="TreeGrafter"/>
</dbReference>
<dbReference type="STRING" id="1150625.Q75_04210"/>
<accession>A0A147KAM0</accession>
<evidence type="ECO:0000256" key="5">
    <source>
        <dbReference type="ARBA" id="ARBA00023015"/>
    </source>
</evidence>
<feature type="domain" description="OmpR/PhoB-type" evidence="12">
    <location>
        <begin position="126"/>
        <end position="224"/>
    </location>
</feature>
<dbReference type="FunFam" id="1.10.10.10:FF:000018">
    <property type="entry name" value="DNA-binding response regulator ResD"/>
    <property type="match status" value="1"/>
</dbReference>
<dbReference type="SMART" id="SM00862">
    <property type="entry name" value="Trans_reg_C"/>
    <property type="match status" value="1"/>
</dbReference>
<dbReference type="PANTHER" id="PTHR48111">
    <property type="entry name" value="REGULATOR OF RPOS"/>
    <property type="match status" value="1"/>
</dbReference>
<dbReference type="SUPFAM" id="SSF52172">
    <property type="entry name" value="CheY-like"/>
    <property type="match status" value="1"/>
</dbReference>
<dbReference type="InterPro" id="IPR011006">
    <property type="entry name" value="CheY-like_superfamily"/>
</dbReference>
<dbReference type="Pfam" id="PF00072">
    <property type="entry name" value="Response_reg"/>
    <property type="match status" value="1"/>
</dbReference>
<organism evidence="13 14">
    <name type="scientific">Bacillus coahuilensis p1.1.43</name>
    <dbReference type="NCBI Taxonomy" id="1150625"/>
    <lineage>
        <taxon>Bacteria</taxon>
        <taxon>Bacillati</taxon>
        <taxon>Bacillota</taxon>
        <taxon>Bacilli</taxon>
        <taxon>Bacillales</taxon>
        <taxon>Bacillaceae</taxon>
        <taxon>Bacillus</taxon>
    </lineage>
</organism>
<dbReference type="OrthoDB" id="9790442at2"/>
<dbReference type="Gene3D" id="1.10.10.10">
    <property type="entry name" value="Winged helix-like DNA-binding domain superfamily/Winged helix DNA-binding domain"/>
    <property type="match status" value="1"/>
</dbReference>
<evidence type="ECO:0000313" key="14">
    <source>
        <dbReference type="Proteomes" id="UP000074108"/>
    </source>
</evidence>
<dbReference type="FunFam" id="3.40.50.2300:FF:000001">
    <property type="entry name" value="DNA-binding response regulator PhoB"/>
    <property type="match status" value="1"/>
</dbReference>
<feature type="modified residue" description="4-aspartylphosphate" evidence="9">
    <location>
        <position position="52"/>
    </location>
</feature>
<dbReference type="RefSeq" id="WP_010171421.1">
    <property type="nucleotide sequence ID" value="NZ_LDYG01000020.1"/>
</dbReference>
<feature type="DNA-binding region" description="OmpR/PhoB-type" evidence="10">
    <location>
        <begin position="126"/>
        <end position="224"/>
    </location>
</feature>
<feature type="domain" description="Response regulatory" evidence="11">
    <location>
        <begin position="3"/>
        <end position="116"/>
    </location>
</feature>
<evidence type="ECO:0000256" key="10">
    <source>
        <dbReference type="PROSITE-ProRule" id="PRU01091"/>
    </source>
</evidence>
<keyword evidence="8" id="KW-0804">Transcription</keyword>
<protein>
    <submittedName>
        <fullName evidence="13">Transcriptional regulator</fullName>
    </submittedName>
</protein>
<keyword evidence="4" id="KW-0902">Two-component regulatory system</keyword>
<dbReference type="EMBL" id="LDYG01000020">
    <property type="protein sequence ID" value="KUP07714.1"/>
    <property type="molecule type" value="Genomic_DNA"/>
</dbReference>
<dbReference type="InterPro" id="IPR036388">
    <property type="entry name" value="WH-like_DNA-bd_sf"/>
</dbReference>
<keyword evidence="5" id="KW-0805">Transcription regulation</keyword>
<dbReference type="PROSITE" id="PS50110">
    <property type="entry name" value="RESPONSE_REGULATORY"/>
    <property type="match status" value="1"/>
</dbReference>
<evidence type="ECO:0000256" key="8">
    <source>
        <dbReference type="ARBA" id="ARBA00023163"/>
    </source>
</evidence>
<dbReference type="GO" id="GO:0006355">
    <property type="term" value="P:regulation of DNA-templated transcription"/>
    <property type="evidence" value="ECO:0007669"/>
    <property type="project" value="InterPro"/>
</dbReference>
<sequence>MYRLLIIDDEEDMQHLIGLYIQNGGYETVFASNSESALEQMRRHEIDLVLLDIMMPGKDGFQVCEEICSEYDVPVIFLSAKGEEWDKVKGLKLGADDYIVKPFSPGELLARIEAVLRRWKKSLPVSSELVKKGLLTVDLLSRKVVVNGKTVNLTLKEYELLLLLIQNDQLVFTREQLLDRVWGGEYIGGTRTVDTHIKTLRMKMGKPVDEYIQTVWGVGYRFEVRDT</sequence>
<dbReference type="GO" id="GO:0000976">
    <property type="term" value="F:transcription cis-regulatory region binding"/>
    <property type="evidence" value="ECO:0007669"/>
    <property type="project" value="TreeGrafter"/>
</dbReference>
<evidence type="ECO:0000313" key="13">
    <source>
        <dbReference type="EMBL" id="KUP07714.1"/>
    </source>
</evidence>
<reference evidence="13 14" key="1">
    <citation type="journal article" date="2016" name="Front. Microbiol.">
        <title>Microevolution Analysis of Bacillus coahuilensis Unveils Differences in Phosphorus Acquisition Strategies and Their Regulation.</title>
        <authorList>
            <person name="Gomez-Lunar Z."/>
            <person name="Hernandez-Gonzalez I."/>
            <person name="Rodriguez-Torres M.D."/>
            <person name="Souza V."/>
            <person name="Olmedo-Alvarez G."/>
        </authorList>
    </citation>
    <scope>NUCLEOTIDE SEQUENCE [LARGE SCALE GENOMIC DNA]</scope>
    <source>
        <strain evidence="14">p1.1.43</strain>
    </source>
</reference>
<dbReference type="InterPro" id="IPR039420">
    <property type="entry name" value="WalR-like"/>
</dbReference>